<dbReference type="InterPro" id="IPR013786">
    <property type="entry name" value="AcylCoA_DH/ox_N"/>
</dbReference>
<dbReference type="InterPro" id="IPR052161">
    <property type="entry name" value="Mycobact_Acyl-CoA_DH"/>
</dbReference>
<dbReference type="InterPro" id="IPR009075">
    <property type="entry name" value="AcylCo_DH/oxidase_C"/>
</dbReference>
<dbReference type="Gene3D" id="1.20.140.10">
    <property type="entry name" value="Butyryl-CoA Dehydrogenase, subunit A, domain 3"/>
    <property type="match status" value="1"/>
</dbReference>
<dbReference type="SUPFAM" id="SSF56645">
    <property type="entry name" value="Acyl-CoA dehydrogenase NM domain-like"/>
    <property type="match status" value="1"/>
</dbReference>
<comment type="similarity">
    <text evidence="2 6">Belongs to the acyl-CoA dehydrogenase family.</text>
</comment>
<dbReference type="InterPro" id="IPR046373">
    <property type="entry name" value="Acyl-CoA_Oxase/DH_mid-dom_sf"/>
</dbReference>
<name>A0ABV7IKY6_9SPHN</name>
<dbReference type="SUPFAM" id="SSF47203">
    <property type="entry name" value="Acyl-CoA dehydrogenase C-terminal domain-like"/>
    <property type="match status" value="1"/>
</dbReference>
<evidence type="ECO:0000256" key="1">
    <source>
        <dbReference type="ARBA" id="ARBA00001974"/>
    </source>
</evidence>
<keyword evidence="5 6" id="KW-0560">Oxidoreductase</keyword>
<dbReference type="Pfam" id="PF02771">
    <property type="entry name" value="Acyl-CoA_dh_N"/>
    <property type="match status" value="1"/>
</dbReference>
<dbReference type="EMBL" id="JBHRTQ010000001">
    <property type="protein sequence ID" value="MFC3172657.1"/>
    <property type="molecule type" value="Genomic_DNA"/>
</dbReference>
<keyword evidence="11" id="KW-1185">Reference proteome</keyword>
<dbReference type="InterPro" id="IPR037069">
    <property type="entry name" value="AcylCoA_DH/ox_N_sf"/>
</dbReference>
<comment type="caution">
    <text evidence="10">The sequence shown here is derived from an EMBL/GenBank/DDBJ whole genome shotgun (WGS) entry which is preliminary data.</text>
</comment>
<dbReference type="PANTHER" id="PTHR43292">
    <property type="entry name" value="ACYL-COA DEHYDROGENASE"/>
    <property type="match status" value="1"/>
</dbReference>
<keyword evidence="4 6" id="KW-0274">FAD</keyword>
<proteinExistence type="inferred from homology"/>
<reference evidence="11" key="1">
    <citation type="journal article" date="2019" name="Int. J. Syst. Evol. Microbiol.">
        <title>The Global Catalogue of Microorganisms (GCM) 10K type strain sequencing project: providing services to taxonomists for standard genome sequencing and annotation.</title>
        <authorList>
            <consortium name="The Broad Institute Genomics Platform"/>
            <consortium name="The Broad Institute Genome Sequencing Center for Infectious Disease"/>
            <person name="Wu L."/>
            <person name="Ma J."/>
        </authorList>
    </citation>
    <scope>NUCLEOTIDE SEQUENCE [LARGE SCALE GENOMIC DNA]</scope>
    <source>
        <strain evidence="11">KCTC 42984</strain>
    </source>
</reference>
<evidence type="ECO:0000259" key="9">
    <source>
        <dbReference type="Pfam" id="PF02771"/>
    </source>
</evidence>
<gene>
    <name evidence="10" type="ORF">ACFOD9_00180</name>
</gene>
<dbReference type="RefSeq" id="WP_379508054.1">
    <property type="nucleotide sequence ID" value="NZ_JBHRTQ010000001.1"/>
</dbReference>
<feature type="domain" description="Acyl-CoA oxidase/dehydrogenase middle" evidence="8">
    <location>
        <begin position="127"/>
        <end position="221"/>
    </location>
</feature>
<dbReference type="Gene3D" id="2.40.110.10">
    <property type="entry name" value="Butyryl-CoA Dehydrogenase, subunit A, domain 2"/>
    <property type="match status" value="1"/>
</dbReference>
<dbReference type="Gene3D" id="1.10.540.10">
    <property type="entry name" value="Acyl-CoA dehydrogenase/oxidase, N-terminal domain"/>
    <property type="match status" value="1"/>
</dbReference>
<dbReference type="Pfam" id="PF02770">
    <property type="entry name" value="Acyl-CoA_dh_M"/>
    <property type="match status" value="1"/>
</dbReference>
<evidence type="ECO:0000256" key="3">
    <source>
        <dbReference type="ARBA" id="ARBA00022630"/>
    </source>
</evidence>
<evidence type="ECO:0000259" key="8">
    <source>
        <dbReference type="Pfam" id="PF02770"/>
    </source>
</evidence>
<protein>
    <submittedName>
        <fullName evidence="10">Acyl-CoA dehydrogenase family protein</fullName>
    </submittedName>
</protein>
<evidence type="ECO:0000256" key="4">
    <source>
        <dbReference type="ARBA" id="ARBA00022827"/>
    </source>
</evidence>
<evidence type="ECO:0000256" key="2">
    <source>
        <dbReference type="ARBA" id="ARBA00009347"/>
    </source>
</evidence>
<sequence>MDRAGEGQLAAFRAEVRHWLETHVPRQSAPPITADARAHRAFLQGWQRTLHDGGWAGIAWPAASGGRDLDPLQQIVWYEEYARAAAPEASGLSVSQSHAGPTLIQCGTPEQQAFHLPRILRGEAIWCQGFSEPGAGSDLAGIRCRGEVVGDEIVVNGSKIWTSFAQGSDYQELVLRTEPGSQRHKGLSWVICDMSSPGITVRPIRSMDGEYHNCEVFYDNVRIPLANVVGALGDGWRVSMATLAFERGRSFVGSQVRIGQTVERLIAHARDTRDAEGRPLIADAQVAARLGALRARSAGLKAMTLFAAGRSLNDEVPGAEGTYVALMLAEVKQELFQLWMDLLELRGLEVDDSAHAVNPVLQYLFSYAVTIGGGTSEVRRNIIAERLLGLPRHEATGALLA</sequence>
<evidence type="ECO:0000313" key="11">
    <source>
        <dbReference type="Proteomes" id="UP001595604"/>
    </source>
</evidence>
<feature type="domain" description="Acyl-CoA dehydrogenase/oxidase C-terminal" evidence="7">
    <location>
        <begin position="233"/>
        <end position="388"/>
    </location>
</feature>
<dbReference type="InterPro" id="IPR006091">
    <property type="entry name" value="Acyl-CoA_Oxase/DH_mid-dom"/>
</dbReference>
<evidence type="ECO:0000259" key="7">
    <source>
        <dbReference type="Pfam" id="PF00441"/>
    </source>
</evidence>
<dbReference type="InterPro" id="IPR036250">
    <property type="entry name" value="AcylCo_DH-like_C"/>
</dbReference>
<dbReference type="Proteomes" id="UP001595604">
    <property type="component" value="Unassembled WGS sequence"/>
</dbReference>
<accession>A0ABV7IKY6</accession>
<dbReference type="Pfam" id="PF00441">
    <property type="entry name" value="Acyl-CoA_dh_1"/>
    <property type="match status" value="1"/>
</dbReference>
<evidence type="ECO:0000313" key="10">
    <source>
        <dbReference type="EMBL" id="MFC3172657.1"/>
    </source>
</evidence>
<evidence type="ECO:0000256" key="5">
    <source>
        <dbReference type="ARBA" id="ARBA00023002"/>
    </source>
</evidence>
<evidence type="ECO:0000256" key="6">
    <source>
        <dbReference type="RuleBase" id="RU362125"/>
    </source>
</evidence>
<keyword evidence="3 6" id="KW-0285">Flavoprotein</keyword>
<organism evidence="10 11">
    <name type="scientific">Novosphingobium bradum</name>
    <dbReference type="NCBI Taxonomy" id="1737444"/>
    <lineage>
        <taxon>Bacteria</taxon>
        <taxon>Pseudomonadati</taxon>
        <taxon>Pseudomonadota</taxon>
        <taxon>Alphaproteobacteria</taxon>
        <taxon>Sphingomonadales</taxon>
        <taxon>Sphingomonadaceae</taxon>
        <taxon>Novosphingobium</taxon>
    </lineage>
</organism>
<dbReference type="InterPro" id="IPR009100">
    <property type="entry name" value="AcylCoA_DH/oxidase_NM_dom_sf"/>
</dbReference>
<comment type="cofactor">
    <cofactor evidence="1 6">
        <name>FAD</name>
        <dbReference type="ChEBI" id="CHEBI:57692"/>
    </cofactor>
</comment>
<dbReference type="PANTHER" id="PTHR43292:SF3">
    <property type="entry name" value="ACYL-COA DEHYDROGENASE FADE29"/>
    <property type="match status" value="1"/>
</dbReference>
<feature type="domain" description="Acyl-CoA dehydrogenase/oxidase N-terminal" evidence="9">
    <location>
        <begin position="11"/>
        <end position="123"/>
    </location>
</feature>